<dbReference type="Proteomes" id="UP000590442">
    <property type="component" value="Unassembled WGS sequence"/>
</dbReference>
<dbReference type="PANTHER" id="PTHR32309">
    <property type="entry name" value="TYROSINE-PROTEIN KINASE"/>
    <property type="match status" value="1"/>
</dbReference>
<dbReference type="InterPro" id="IPR005702">
    <property type="entry name" value="Wzc-like_C"/>
</dbReference>
<evidence type="ECO:0000256" key="4">
    <source>
        <dbReference type="ARBA" id="ARBA00022741"/>
    </source>
</evidence>
<dbReference type="InterPro" id="IPR025669">
    <property type="entry name" value="AAA_dom"/>
</dbReference>
<evidence type="ECO:0000256" key="8">
    <source>
        <dbReference type="ARBA" id="ARBA00051245"/>
    </source>
</evidence>
<dbReference type="Pfam" id="PF13807">
    <property type="entry name" value="GNVR"/>
    <property type="match status" value="1"/>
</dbReference>
<dbReference type="Gene3D" id="3.40.50.300">
    <property type="entry name" value="P-loop containing nucleotide triphosphate hydrolases"/>
    <property type="match status" value="1"/>
</dbReference>
<keyword evidence="6" id="KW-0067">ATP-binding</keyword>
<evidence type="ECO:0000313" key="13">
    <source>
        <dbReference type="Proteomes" id="UP000590442"/>
    </source>
</evidence>
<dbReference type="SUPFAM" id="SSF52540">
    <property type="entry name" value="P-loop containing nucleoside triphosphate hydrolases"/>
    <property type="match status" value="1"/>
</dbReference>
<sequence>MKESPFIVDFNEDEESFNLKETLLKYLPYWPWFLVSIIVCIGLGYFYTWYKPVAYESVAKIKIIDDTKEVNVASEALSFLNGSSAINLDNEIEVLKSYRLLRQVVTDLDLDISYYRKDGFFTKREWNPPFKVEKKFFGDSIQEPLANTLSYRIKLNPSAFTVVDDYDQAVTLGLNLPDSVITMLPFTIKLKDSVTQANYQNIEYSVVLNPVKEAVLELSEDLKVESTNKTSEILSLSLIRGNMNHSEAILNTLIQKFDQDGILDRQLISKRTLDVIDKRFVFLSGELDSIEIGKQDFKQSNNLSYIEADAGLTLQRKSNTEDEVFNLRTQVSLSDLLKKTVVNQPDYSLLPADIGLENNNLNNLVNTYNEMALQRDKLLFNVGRNHPTLVALTEQLERGKVNILKTINVYQAQLRVFLKQLNQEKAIAGAIFSGLPEKEKALRAIERQQSIKENLFLVLLQKREEAAISLAATTPSIKVVDYGLTNSIPVSPKKRIIYPLSLLLGMLLPFGFLYTRFLFDTKIYNRGEIEKLNPELDVLGEIPFIKGNKNFKGANDRSILAESFRILSTNVNYLLPEKSKEEGQVIFVTSAIKGEGKTLVAYNLSLSYASIKKRVLLIGADLRNPQLNDYFDNNKKVKGLSDFLSNPNMSWQECIHDGGFSKDEFHKVCFSGAIRPNATELLAGKGFGKLISHAKKEYDYIIVDTAPTILVTDTMLISNYADITLFVVRAGLTDKKLMEFSASLNKRKKLKNMAYVLNDIGHGKAKDYNYGREYGYGA</sequence>
<dbReference type="InterPro" id="IPR027417">
    <property type="entry name" value="P-loop_NTPase"/>
</dbReference>
<dbReference type="EMBL" id="JAATJJ010000002">
    <property type="protein sequence ID" value="NJB72637.1"/>
    <property type="molecule type" value="Genomic_DNA"/>
</dbReference>
<keyword evidence="9" id="KW-0472">Membrane</keyword>
<keyword evidence="13" id="KW-1185">Reference proteome</keyword>
<evidence type="ECO:0000256" key="3">
    <source>
        <dbReference type="ARBA" id="ARBA00022679"/>
    </source>
</evidence>
<keyword evidence="5" id="KW-0418">Kinase</keyword>
<keyword evidence="4" id="KW-0547">Nucleotide-binding</keyword>
<dbReference type="RefSeq" id="WP_167965864.1">
    <property type="nucleotide sequence ID" value="NZ_JAATJJ010000002.1"/>
</dbReference>
<feature type="domain" description="Tyrosine-protein kinase G-rich" evidence="11">
    <location>
        <begin position="444"/>
        <end position="516"/>
    </location>
</feature>
<evidence type="ECO:0000256" key="2">
    <source>
        <dbReference type="ARBA" id="ARBA00011903"/>
    </source>
</evidence>
<dbReference type="AlphaFoldDB" id="A0A846QZL2"/>
<dbReference type="GO" id="GO:0004715">
    <property type="term" value="F:non-membrane spanning protein tyrosine kinase activity"/>
    <property type="evidence" value="ECO:0007669"/>
    <property type="project" value="UniProtKB-EC"/>
</dbReference>
<evidence type="ECO:0000256" key="5">
    <source>
        <dbReference type="ARBA" id="ARBA00022777"/>
    </source>
</evidence>
<reference evidence="12 13" key="1">
    <citation type="submission" date="2020-03" db="EMBL/GenBank/DDBJ databases">
        <title>Genomic Encyclopedia of Type Strains, Phase IV (KMG-IV): sequencing the most valuable type-strain genomes for metagenomic binning, comparative biology and taxonomic classification.</title>
        <authorList>
            <person name="Goeker M."/>
        </authorList>
    </citation>
    <scope>NUCLEOTIDE SEQUENCE [LARGE SCALE GENOMIC DNA]</scope>
    <source>
        <strain evidence="12 13">DSM 29762</strain>
    </source>
</reference>
<evidence type="ECO:0000259" key="10">
    <source>
        <dbReference type="Pfam" id="PF13614"/>
    </source>
</evidence>
<name>A0A846QZL2_9FLAO</name>
<evidence type="ECO:0000259" key="11">
    <source>
        <dbReference type="Pfam" id="PF13807"/>
    </source>
</evidence>
<evidence type="ECO:0000256" key="1">
    <source>
        <dbReference type="ARBA" id="ARBA00007316"/>
    </source>
</evidence>
<gene>
    <name evidence="12" type="ORF">GGR42_003128</name>
</gene>
<dbReference type="InterPro" id="IPR032807">
    <property type="entry name" value="GNVR"/>
</dbReference>
<dbReference type="InterPro" id="IPR050445">
    <property type="entry name" value="Bact_polysacc_biosynth/exp"/>
</dbReference>
<comment type="caution">
    <text evidence="12">The sequence shown here is derived from an EMBL/GenBank/DDBJ whole genome shotgun (WGS) entry which is preliminary data.</text>
</comment>
<keyword evidence="7" id="KW-0829">Tyrosine-protein kinase</keyword>
<dbReference type="GO" id="GO:0005524">
    <property type="term" value="F:ATP binding"/>
    <property type="evidence" value="ECO:0007669"/>
    <property type="project" value="UniProtKB-KW"/>
</dbReference>
<keyword evidence="9" id="KW-0812">Transmembrane</keyword>
<accession>A0A846QZL2</accession>
<dbReference type="NCBIfam" id="TIGR01007">
    <property type="entry name" value="eps_fam"/>
    <property type="match status" value="1"/>
</dbReference>
<protein>
    <recommendedName>
        <fullName evidence="2">non-specific protein-tyrosine kinase</fullName>
        <ecNumber evidence="2">2.7.10.2</ecNumber>
    </recommendedName>
</protein>
<evidence type="ECO:0000313" key="12">
    <source>
        <dbReference type="EMBL" id="NJB72637.1"/>
    </source>
</evidence>
<evidence type="ECO:0000256" key="7">
    <source>
        <dbReference type="ARBA" id="ARBA00023137"/>
    </source>
</evidence>
<comment type="catalytic activity">
    <reaction evidence="8">
        <text>L-tyrosyl-[protein] + ATP = O-phospho-L-tyrosyl-[protein] + ADP + H(+)</text>
        <dbReference type="Rhea" id="RHEA:10596"/>
        <dbReference type="Rhea" id="RHEA-COMP:10136"/>
        <dbReference type="Rhea" id="RHEA-COMP:20101"/>
        <dbReference type="ChEBI" id="CHEBI:15378"/>
        <dbReference type="ChEBI" id="CHEBI:30616"/>
        <dbReference type="ChEBI" id="CHEBI:46858"/>
        <dbReference type="ChEBI" id="CHEBI:61978"/>
        <dbReference type="ChEBI" id="CHEBI:456216"/>
        <dbReference type="EC" id="2.7.10.2"/>
    </reaction>
</comment>
<comment type="similarity">
    <text evidence="1">Belongs to the CpsD/CapB family.</text>
</comment>
<dbReference type="EC" id="2.7.10.2" evidence="2"/>
<feature type="transmembrane region" description="Helical" evidence="9">
    <location>
        <begin position="496"/>
        <end position="519"/>
    </location>
</feature>
<feature type="domain" description="AAA" evidence="10">
    <location>
        <begin position="584"/>
        <end position="723"/>
    </location>
</feature>
<dbReference type="PANTHER" id="PTHR32309:SF13">
    <property type="entry name" value="FERRIC ENTEROBACTIN TRANSPORT PROTEIN FEPE"/>
    <property type="match status" value="1"/>
</dbReference>
<keyword evidence="3" id="KW-0808">Transferase</keyword>
<dbReference type="GO" id="GO:0005886">
    <property type="term" value="C:plasma membrane"/>
    <property type="evidence" value="ECO:0007669"/>
    <property type="project" value="TreeGrafter"/>
</dbReference>
<keyword evidence="9" id="KW-1133">Transmembrane helix</keyword>
<dbReference type="Pfam" id="PF13614">
    <property type="entry name" value="AAA_31"/>
    <property type="match status" value="1"/>
</dbReference>
<organism evidence="12 13">
    <name type="scientific">Saonia flava</name>
    <dbReference type="NCBI Taxonomy" id="523696"/>
    <lineage>
        <taxon>Bacteria</taxon>
        <taxon>Pseudomonadati</taxon>
        <taxon>Bacteroidota</taxon>
        <taxon>Flavobacteriia</taxon>
        <taxon>Flavobacteriales</taxon>
        <taxon>Flavobacteriaceae</taxon>
        <taxon>Saonia</taxon>
    </lineage>
</organism>
<evidence type="ECO:0000256" key="9">
    <source>
        <dbReference type="SAM" id="Phobius"/>
    </source>
</evidence>
<evidence type="ECO:0000256" key="6">
    <source>
        <dbReference type="ARBA" id="ARBA00022840"/>
    </source>
</evidence>
<proteinExistence type="inferred from homology"/>
<dbReference type="CDD" id="cd05387">
    <property type="entry name" value="BY-kinase"/>
    <property type="match status" value="1"/>
</dbReference>
<feature type="transmembrane region" description="Helical" evidence="9">
    <location>
        <begin position="29"/>
        <end position="50"/>
    </location>
</feature>